<dbReference type="Pfam" id="PF21205">
    <property type="entry name" value="Rep3_C"/>
    <property type="match status" value="1"/>
</dbReference>
<sequence>MKKRNPPASQADGSDDELPVEPAGDEAPTPRMRIVSGEAPAGDFQVMSAPETGPGPQGWLFPPDELLLPDALNSYRKPVVAIHAIPERRDVSMKLSARKLMEALPLAVQLNLRSRNKDEAQELIRKIREDRATPLFEIRTKELARLAGLTVQNMERIHELLAEMVGFPFIWNVLGEDGHVEYEAVAPLLIRRDKGVGSKQGYTRFAFEPEILLWFLEPKMWANLSWAVMTSIGRSAGPGQEAAYGLYQNIWRYLGTSQKVTPAHDLATWIDLIIGPSRFVKLNAAGDKEVADYKDFKRRYLVPGLEILNAHHALNHTVEMKEEKSGRRVARLRFKFHEKRQGSFEFPLGWPPASLKYLEEIGFSEKDISTLSQLYLYEQVAEALKRLPAAEQRVRAKGSQVYSRKAFFSGILANVVKGEAQTAEEEARLLHEAQQRQQQEMEEQRMTALQGKFSAHQRGLITAGLQNLPAEERTTLIQEHLAAKPEDRIMYKAGDFGLPYMVLFCKWLAAARPELYAAWLPEPKDNNFQSWLVWQLASR</sequence>
<dbReference type="InterPro" id="IPR036388">
    <property type="entry name" value="WH-like_DNA-bd_sf"/>
</dbReference>
<reference evidence="2 3" key="1">
    <citation type="submission" date="2015-11" db="EMBL/GenBank/DDBJ databases">
        <title>Expanding the genomic diversity of Burkholderia species for the development of highly accurate diagnostics.</title>
        <authorList>
            <person name="Sahl J."/>
            <person name="Keim P."/>
            <person name="Wagner D."/>
        </authorList>
    </citation>
    <scope>NUCLEOTIDE SEQUENCE [LARGE SCALE GENOMIC DNA]</scope>
    <source>
        <strain evidence="2 3">MSMB1808WGS</strain>
    </source>
</reference>
<organism evidence="2 3">
    <name type="scientific">Burkholderia ubonensis</name>
    <dbReference type="NCBI Taxonomy" id="101571"/>
    <lineage>
        <taxon>Bacteria</taxon>
        <taxon>Pseudomonadati</taxon>
        <taxon>Pseudomonadota</taxon>
        <taxon>Betaproteobacteria</taxon>
        <taxon>Burkholderiales</taxon>
        <taxon>Burkholderiaceae</taxon>
        <taxon>Burkholderia</taxon>
        <taxon>Burkholderia cepacia complex</taxon>
    </lineage>
</organism>
<protein>
    <recommendedName>
        <fullName evidence="4">Initiator Rep protein domain-containing protein</fullName>
    </recommendedName>
</protein>
<dbReference type="AlphaFoldDB" id="A0AAW3MVS2"/>
<feature type="region of interest" description="Disordered" evidence="1">
    <location>
        <begin position="1"/>
        <end position="34"/>
    </location>
</feature>
<proteinExistence type="predicted"/>
<evidence type="ECO:0008006" key="4">
    <source>
        <dbReference type="Google" id="ProtNLM"/>
    </source>
</evidence>
<dbReference type="Proteomes" id="UP000056453">
    <property type="component" value="Unassembled WGS sequence"/>
</dbReference>
<accession>A0AAW3MVS2</accession>
<evidence type="ECO:0000313" key="2">
    <source>
        <dbReference type="EMBL" id="KVP97919.1"/>
    </source>
</evidence>
<gene>
    <name evidence="2" type="ORF">WJ96_04935</name>
</gene>
<evidence type="ECO:0000313" key="3">
    <source>
        <dbReference type="Proteomes" id="UP000056453"/>
    </source>
</evidence>
<dbReference type="Gene3D" id="1.10.10.10">
    <property type="entry name" value="Winged helix-like DNA-binding domain superfamily/Winged helix DNA-binding domain"/>
    <property type="match status" value="1"/>
</dbReference>
<dbReference type="EMBL" id="LPBJ01000047">
    <property type="protein sequence ID" value="KVP97919.1"/>
    <property type="molecule type" value="Genomic_DNA"/>
</dbReference>
<dbReference type="InterPro" id="IPR036390">
    <property type="entry name" value="WH_DNA-bd_sf"/>
</dbReference>
<dbReference type="RefSeq" id="WP_059954041.1">
    <property type="nucleotide sequence ID" value="NZ_LPBJ01000047.1"/>
</dbReference>
<comment type="caution">
    <text evidence="2">The sequence shown here is derived from an EMBL/GenBank/DDBJ whole genome shotgun (WGS) entry which is preliminary data.</text>
</comment>
<dbReference type="SUPFAM" id="SSF46785">
    <property type="entry name" value="Winged helix' DNA-binding domain"/>
    <property type="match status" value="1"/>
</dbReference>
<keyword evidence="3" id="KW-1185">Reference proteome</keyword>
<evidence type="ECO:0000256" key="1">
    <source>
        <dbReference type="SAM" id="MobiDB-lite"/>
    </source>
</evidence>
<name>A0AAW3MVS2_9BURK</name>